<evidence type="ECO:0000313" key="2">
    <source>
        <dbReference type="EMBL" id="CDW39365.1"/>
    </source>
</evidence>
<accession>A0A0K2UMV6</accession>
<proteinExistence type="predicted"/>
<keyword evidence="1" id="KW-0812">Transmembrane</keyword>
<protein>
    <submittedName>
        <fullName evidence="2">Uncharacterized protein</fullName>
    </submittedName>
</protein>
<sequence>MPNSYFTFTKINLKKLQGFFFPSFFPSSYYLICVYVKYCFSFFLNSINNCNSHVFIRVVSSNNDVYNILVYI</sequence>
<evidence type="ECO:0000256" key="1">
    <source>
        <dbReference type="SAM" id="Phobius"/>
    </source>
</evidence>
<name>A0A0K2UMV6_LEPSM</name>
<keyword evidence="1" id="KW-0472">Membrane</keyword>
<reference evidence="2" key="1">
    <citation type="submission" date="2014-05" db="EMBL/GenBank/DDBJ databases">
        <authorList>
            <person name="Chronopoulou M."/>
        </authorList>
    </citation>
    <scope>NUCLEOTIDE SEQUENCE</scope>
    <source>
        <tissue evidence="2">Whole organism</tissue>
    </source>
</reference>
<keyword evidence="1" id="KW-1133">Transmembrane helix</keyword>
<feature type="transmembrane region" description="Helical" evidence="1">
    <location>
        <begin position="29"/>
        <end position="47"/>
    </location>
</feature>
<organism evidence="2">
    <name type="scientific">Lepeophtheirus salmonis</name>
    <name type="common">Salmon louse</name>
    <name type="synonym">Caligus salmonis</name>
    <dbReference type="NCBI Taxonomy" id="72036"/>
    <lineage>
        <taxon>Eukaryota</taxon>
        <taxon>Metazoa</taxon>
        <taxon>Ecdysozoa</taxon>
        <taxon>Arthropoda</taxon>
        <taxon>Crustacea</taxon>
        <taxon>Multicrustacea</taxon>
        <taxon>Hexanauplia</taxon>
        <taxon>Copepoda</taxon>
        <taxon>Siphonostomatoida</taxon>
        <taxon>Caligidae</taxon>
        <taxon>Lepeophtheirus</taxon>
    </lineage>
</organism>
<dbReference type="AlphaFoldDB" id="A0A0K2UMV6"/>
<dbReference type="EMBL" id="HACA01022004">
    <property type="protein sequence ID" value="CDW39365.1"/>
    <property type="molecule type" value="Transcribed_RNA"/>
</dbReference>